<dbReference type="PATRIC" id="fig|1114960.4.peg.591"/>
<organism evidence="1 2">
    <name type="scientific">Rhodococcus pyridinivorans AK37</name>
    <dbReference type="NCBI Taxonomy" id="1114960"/>
    <lineage>
        <taxon>Bacteria</taxon>
        <taxon>Bacillati</taxon>
        <taxon>Actinomycetota</taxon>
        <taxon>Actinomycetes</taxon>
        <taxon>Mycobacteriales</taxon>
        <taxon>Nocardiaceae</taxon>
        <taxon>Rhodococcus</taxon>
    </lineage>
</organism>
<name>H0JLY3_9NOCA</name>
<accession>H0JLY3</accession>
<dbReference type="AlphaFoldDB" id="H0JLY3"/>
<dbReference type="Proteomes" id="UP000005064">
    <property type="component" value="Unassembled WGS sequence"/>
</dbReference>
<gene>
    <name evidence="1" type="ORF">AK37_02998</name>
</gene>
<protein>
    <recommendedName>
        <fullName evidence="3">Maltose regulon activator MalT</fullName>
    </recommendedName>
</protein>
<reference evidence="1 2" key="1">
    <citation type="submission" date="2011-12" db="EMBL/GenBank/DDBJ databases">
        <authorList>
            <person name="Kriszt B."/>
            <person name="Tancsics A."/>
            <person name="Cserhati M."/>
            <person name="Toth A."/>
            <person name="Nagy I."/>
            <person name="Horvath B."/>
            <person name="Tamura T."/>
            <person name="Kukolya J."/>
            <person name="Szoboszlay S."/>
        </authorList>
    </citation>
    <scope>NUCLEOTIDE SEQUENCE [LARGE SCALE GENOMIC DNA]</scope>
    <source>
        <strain evidence="1 2">AK37</strain>
    </source>
</reference>
<comment type="caution">
    <text evidence="1">The sequence shown here is derived from an EMBL/GenBank/DDBJ whole genome shotgun (WGS) entry which is preliminary data.</text>
</comment>
<dbReference type="EMBL" id="AHBW01000029">
    <property type="protein sequence ID" value="EHK85700.1"/>
    <property type="molecule type" value="Genomic_DNA"/>
</dbReference>
<evidence type="ECO:0000313" key="1">
    <source>
        <dbReference type="EMBL" id="EHK85700.1"/>
    </source>
</evidence>
<evidence type="ECO:0000313" key="2">
    <source>
        <dbReference type="Proteomes" id="UP000005064"/>
    </source>
</evidence>
<proteinExistence type="predicted"/>
<evidence type="ECO:0008006" key="3">
    <source>
        <dbReference type="Google" id="ProtNLM"/>
    </source>
</evidence>
<sequence>MRVCRADHAEDTDMSTAKWWVLDQRESGFALEHRPSGDLVLMNTATSEEHVLHGYVWKHCPHFGLQIQSEGPPPYGPWVENPEE</sequence>